<keyword evidence="31" id="KW-1185">Reference proteome</keyword>
<dbReference type="InterPro" id="IPR057366">
    <property type="entry name" value="TRPM-like"/>
</dbReference>
<keyword evidence="5" id="KW-1003">Cell membrane</keyword>
<keyword evidence="20" id="KW-0407">Ion channel</keyword>
<dbReference type="Pfam" id="PF18139">
    <property type="entry name" value="LSDAT_euk"/>
    <property type="match status" value="1"/>
</dbReference>
<evidence type="ECO:0000313" key="30">
    <source>
        <dbReference type="Ensembl" id="ENSAOCP00000034266.1"/>
    </source>
</evidence>
<dbReference type="PROSITE" id="PS51158">
    <property type="entry name" value="ALPHA_KINASE"/>
    <property type="match status" value="1"/>
</dbReference>
<evidence type="ECO:0000256" key="6">
    <source>
        <dbReference type="ARBA" id="ARBA00022527"/>
    </source>
</evidence>
<evidence type="ECO:0000256" key="5">
    <source>
        <dbReference type="ARBA" id="ARBA00022475"/>
    </source>
</evidence>
<evidence type="ECO:0000256" key="22">
    <source>
        <dbReference type="ARBA" id="ARBA00034269"/>
    </source>
</evidence>
<reference evidence="30 31" key="1">
    <citation type="submission" date="2022-01" db="EMBL/GenBank/DDBJ databases">
        <title>A chromosome-scale genome assembly of the false clownfish, Amphiprion ocellaris.</title>
        <authorList>
            <person name="Ryu T."/>
        </authorList>
    </citation>
    <scope>NUCLEOTIDE SEQUENCE [LARGE SCALE GENOMIC DNA]</scope>
</reference>
<evidence type="ECO:0000256" key="27">
    <source>
        <dbReference type="SAM" id="MobiDB-lite"/>
    </source>
</evidence>
<dbReference type="InterPro" id="IPR004166">
    <property type="entry name" value="a-kinase_dom"/>
</dbReference>
<feature type="transmembrane region" description="Helical" evidence="28">
    <location>
        <begin position="1062"/>
        <end position="1081"/>
    </location>
</feature>
<comment type="catalytic activity">
    <reaction evidence="24">
        <text>Ca(2+)(in) = Ca(2+)(out)</text>
        <dbReference type="Rhea" id="RHEA:29671"/>
        <dbReference type="ChEBI" id="CHEBI:29108"/>
    </reaction>
</comment>
<evidence type="ECO:0000256" key="3">
    <source>
        <dbReference type="ARBA" id="ARBA00012513"/>
    </source>
</evidence>
<evidence type="ECO:0000256" key="21">
    <source>
        <dbReference type="ARBA" id="ARBA00025760"/>
    </source>
</evidence>
<dbReference type="GO" id="GO:0005524">
    <property type="term" value="F:ATP binding"/>
    <property type="evidence" value="ECO:0007669"/>
    <property type="project" value="InterPro"/>
</dbReference>
<feature type="transmembrane region" description="Helical" evidence="28">
    <location>
        <begin position="940"/>
        <end position="960"/>
    </location>
</feature>
<comment type="catalytic activity">
    <reaction evidence="22">
        <text>Mg(2+)(in) = Mg(2+)(out)</text>
        <dbReference type="Rhea" id="RHEA:29827"/>
        <dbReference type="ChEBI" id="CHEBI:18420"/>
    </reaction>
</comment>
<feature type="domain" description="Alpha-type protein kinase" evidence="29">
    <location>
        <begin position="1411"/>
        <end position="1644"/>
    </location>
</feature>
<comment type="catalytic activity">
    <reaction evidence="25">
        <text>L-threonyl-[protein] + ATP = O-phospho-L-threonyl-[protein] + ADP + H(+)</text>
        <dbReference type="Rhea" id="RHEA:46608"/>
        <dbReference type="Rhea" id="RHEA-COMP:11060"/>
        <dbReference type="Rhea" id="RHEA-COMP:11605"/>
        <dbReference type="ChEBI" id="CHEBI:15378"/>
        <dbReference type="ChEBI" id="CHEBI:30013"/>
        <dbReference type="ChEBI" id="CHEBI:30616"/>
        <dbReference type="ChEBI" id="CHEBI:61977"/>
        <dbReference type="ChEBI" id="CHEBI:456216"/>
        <dbReference type="EC" id="2.7.11.1"/>
    </reaction>
</comment>
<dbReference type="GO" id="GO:0004674">
    <property type="term" value="F:protein serine/threonine kinase activity"/>
    <property type="evidence" value="ECO:0007669"/>
    <property type="project" value="UniProtKB-KW"/>
</dbReference>
<dbReference type="Pfam" id="PF25508">
    <property type="entry name" value="TRPM2"/>
    <property type="match status" value="2"/>
</dbReference>
<feature type="region of interest" description="Disordered" evidence="27">
    <location>
        <begin position="1311"/>
        <end position="1341"/>
    </location>
</feature>
<keyword evidence="6" id="KW-0723">Serine/threonine-protein kinase</keyword>
<evidence type="ECO:0000256" key="12">
    <source>
        <dbReference type="ARBA" id="ARBA00022723"/>
    </source>
</evidence>
<keyword evidence="18 28" id="KW-0472">Membrane</keyword>
<evidence type="ECO:0000256" key="23">
    <source>
        <dbReference type="ARBA" id="ARBA00034634"/>
    </source>
</evidence>
<dbReference type="PANTHER" id="PTHR13800:SF15">
    <property type="entry name" value="TRANSIENT RECEPTOR POTENTIAL CATION CHANNEL SUBFAMILY M MEMBER 6"/>
    <property type="match status" value="1"/>
</dbReference>
<keyword evidence="13" id="KW-0418">Kinase</keyword>
<accession>A0AAQ5X3Q9</accession>
<keyword evidence="16 28" id="KW-1133">Transmembrane helix</keyword>
<evidence type="ECO:0000256" key="10">
    <source>
        <dbReference type="ARBA" id="ARBA00022679"/>
    </source>
</evidence>
<dbReference type="PANTHER" id="PTHR13800">
    <property type="entry name" value="TRANSIENT RECEPTOR POTENTIAL CATION CHANNEL, SUBFAMILY M, MEMBER 6"/>
    <property type="match status" value="1"/>
</dbReference>
<dbReference type="InterPro" id="IPR011009">
    <property type="entry name" value="Kinase-like_dom_sf"/>
</dbReference>
<evidence type="ECO:0000256" key="2">
    <source>
        <dbReference type="ARBA" id="ARBA00004651"/>
    </source>
</evidence>
<sequence length="1717" mass="195334">MSFTEKPRKSWIEENFSKRECVKFIPSSRDLHRCTPVCQVCQSLIRCCCGRLTGEHSWQESLPPASLHPGPGQDVEEDWSTELHTRASPTNAYGTVDFEDTATRVCRAKYVRVAVDSKPEVLLQLMLREWQMERPKLLLTVQGGSENFILPPKVNQAFSKGLITAALSTGAWILTDGINTGVSKYVGEAVKIFGGHDLRTRNTVGITPWGVIDNNTDLIGRDAFRPYQPLGNPLSKRACLNGFHSHFLLVDDGTLGKHGCQHGLRRKLEKHIQLQKIHPRLNQGVPVVCVVVEGGPAIVSTVLHYVSNVPPVPVFVFEGSGRAADLLAFLHKQTIDRQLDADIEEDFLIRIGDVFGIERAEATHLYTLLLHPGMYTYIFSCTKASAAEQLSMTLAWDRADIAQKEVLVYGQHWQVGSLEQAMLDALVMDRVSFVKLLIDNGMTMSRFLTVDRLEELYNTPQGQTHRFLHHLVEDAKQTSLPIGYHLSLIDMGLVIEYLIGGAYRSTYTRKHFRAAYSRMQEKGRWGSSASLSKHRRGLMPTSASLQDLHFFRTAQPYKRKVDESPERSQEITQSPSLGDASLLVSFNFNDLFVWAVLQQRQQMALFLWQHSEEALARATVACKLYRSMAVEARQSSMDDNITERFKTYSLEFGQLAVDMLDCAFRQNEQMAMKLLTSEMEAWSHFTCLQMAVSSCHRPFVSHSSTQTLLTDLWTGPLNMRKNSFWKIILSLLLPPAILVLEFKSKAEMCHVPQTHEDSQDAERGLSCHDKCFGPVSETVSSITVQCLSWITRLYDFYTAPVVKFWFHTMSYLAFLMLFSFVVLVKMGDQPSVQEWLVIVYILSTAMEKAREVLMSEPRKLRQKLKIWFSEYWNISDFIAILLFLAGLAMRWQADPYRTAGRITYCLDIIFWFVRVLDLLAVNQHAGPYLTMITKMTSNMFFIVVMMAIVLLSFGVSRKAILSPEEEPSWSLARDIVFQPYWMIYGEVYATEIDPCHDGKPCPPASFLTPFLQAVYMFFQYIIMVNILIAFFNNIYFDMASTSNKLWKYNRYRHIMTYQGRPWLPPPLILLSHMAICLRAIYRKFSGDLYLGHEDRKKLHEFEEKCVEAHFHEQSEGLHSSQLNRIRATAERAEEMCMMVGEVSEKVNFIQNSLSELDCQLGQLQDLSALAVDTLALISASDSLHQEEARLAQCRLVTDSRHVLPHSWTLPHRAGTDCDVPNIRRLMAKSCKSTPPSLLKGYTLVAISRPASHTSFSHFYGGGVHLGGIRDQTPCESCEPSRSGSPLPPRDLESPHHKLWTCDPYLYASQEEMSMEEGEEEEEDEEEEEPEEGRTHQEQSNIEAIRTSSNALLLSDPRDVSEGLINPAFSLDDTMERNNLMRLAHTIPFTPVSILGEQVSVYSLEEVPSDDPASSSTSSWSSQGQTAVLQPLSSEEGSLDGGLRRGCRMLCTWAEQDVLRPGLVYVVKAFRPEVVRAWQRYFHGSTALQLCLREIQQQRAAQKMMQVFNQVKPDDMHHSPRFLDVSLVLMHSNGQWLTIERNMCGDFRKYNNNTGEEIAPCCSLEEVLLAFSHWTYEYSCRELLVLDIQGVGVELTDPTVIMADDQRYRSEMLFGPDNLGDAAINGFLQKHSCSVCCRRLGLKGQKYTESLSERKTERVSECVHVNDIEMLGEFCFFSVLAFTCVFFLHMYFFSLAHVCICMYLYVTSVSSLRRPTWL</sequence>
<keyword evidence="12" id="KW-0479">Metal-binding</keyword>
<keyword evidence="7" id="KW-0597">Phosphoprotein</keyword>
<dbReference type="SMART" id="SM00811">
    <property type="entry name" value="Alpha_kinase"/>
    <property type="match status" value="1"/>
</dbReference>
<dbReference type="EC" id="2.7.11.1" evidence="3"/>
<dbReference type="Ensembl" id="ENSAOCT00000083539.1">
    <property type="protein sequence ID" value="ENSAOCP00000034266.1"/>
    <property type="gene ID" value="ENSAOCG00000017899.2"/>
</dbReference>
<feature type="region of interest" description="Disordered" evidence="27">
    <location>
        <begin position="1405"/>
        <end position="1438"/>
    </location>
</feature>
<evidence type="ECO:0000256" key="19">
    <source>
        <dbReference type="ARBA" id="ARBA00023242"/>
    </source>
</evidence>
<keyword evidence="14" id="KW-0862">Zinc</keyword>
<evidence type="ECO:0000313" key="31">
    <source>
        <dbReference type="Proteomes" id="UP001501940"/>
    </source>
</evidence>
<organism evidence="30 31">
    <name type="scientific">Amphiprion ocellaris</name>
    <name type="common">Clown anemonefish</name>
    <dbReference type="NCBI Taxonomy" id="80972"/>
    <lineage>
        <taxon>Eukaryota</taxon>
        <taxon>Metazoa</taxon>
        <taxon>Chordata</taxon>
        <taxon>Craniata</taxon>
        <taxon>Vertebrata</taxon>
        <taxon>Euteleostomi</taxon>
        <taxon>Actinopterygii</taxon>
        <taxon>Neopterygii</taxon>
        <taxon>Teleostei</taxon>
        <taxon>Neoteleostei</taxon>
        <taxon>Acanthomorphata</taxon>
        <taxon>Ovalentaria</taxon>
        <taxon>Pomacentridae</taxon>
        <taxon>Amphiprion</taxon>
    </lineage>
</organism>
<feature type="compositionally biased region" description="Low complexity" evidence="27">
    <location>
        <begin position="1409"/>
        <end position="1426"/>
    </location>
</feature>
<dbReference type="GO" id="GO:0051262">
    <property type="term" value="P:protein tetramerization"/>
    <property type="evidence" value="ECO:0007669"/>
    <property type="project" value="InterPro"/>
</dbReference>
<dbReference type="Gene3D" id="3.20.200.10">
    <property type="entry name" value="MHCK/EF2 kinase"/>
    <property type="match status" value="1"/>
</dbReference>
<protein>
    <recommendedName>
        <fullName evidence="3">non-specific serine/threonine protein kinase</fullName>
        <ecNumber evidence="3">2.7.11.1</ecNumber>
    </recommendedName>
</protein>
<feature type="transmembrane region" description="Helical" evidence="28">
    <location>
        <begin position="804"/>
        <end position="824"/>
    </location>
</feature>
<dbReference type="InterPro" id="IPR005821">
    <property type="entry name" value="Ion_trans_dom"/>
</dbReference>
<feature type="transmembrane region" description="Helical" evidence="28">
    <location>
        <begin position="1013"/>
        <end position="1036"/>
    </location>
</feature>
<feature type="compositionally biased region" description="Acidic residues" evidence="27">
    <location>
        <begin position="1312"/>
        <end position="1330"/>
    </location>
</feature>
<evidence type="ECO:0000256" key="20">
    <source>
        <dbReference type="ARBA" id="ARBA00023303"/>
    </source>
</evidence>
<dbReference type="GeneTree" id="ENSGT00940000158164"/>
<dbReference type="GO" id="GO:0046872">
    <property type="term" value="F:metal ion binding"/>
    <property type="evidence" value="ECO:0007669"/>
    <property type="project" value="UniProtKB-KW"/>
</dbReference>
<evidence type="ECO:0000256" key="24">
    <source>
        <dbReference type="ARBA" id="ARBA00036634"/>
    </source>
</evidence>
<name>A0AAQ5X3Q9_AMPOC</name>
<evidence type="ECO:0000256" key="28">
    <source>
        <dbReference type="SAM" id="Phobius"/>
    </source>
</evidence>
<dbReference type="Pfam" id="PF02816">
    <property type="entry name" value="Alpha_kinase"/>
    <property type="match status" value="1"/>
</dbReference>
<dbReference type="InterPro" id="IPR050927">
    <property type="entry name" value="TRPM"/>
</dbReference>
<proteinExistence type="inferred from homology"/>
<evidence type="ECO:0000256" key="18">
    <source>
        <dbReference type="ARBA" id="ARBA00023136"/>
    </source>
</evidence>
<evidence type="ECO:0000256" key="8">
    <source>
        <dbReference type="ARBA" id="ARBA00022568"/>
    </source>
</evidence>
<feature type="transmembrane region" description="Helical" evidence="28">
    <location>
        <begin position="1675"/>
        <end position="1705"/>
    </location>
</feature>
<dbReference type="InterPro" id="IPR041491">
    <property type="entry name" value="TRPM_SLOG"/>
</dbReference>
<dbReference type="GO" id="GO:0005262">
    <property type="term" value="F:calcium channel activity"/>
    <property type="evidence" value="ECO:0007669"/>
    <property type="project" value="UniProtKB-KW"/>
</dbReference>
<evidence type="ECO:0000256" key="16">
    <source>
        <dbReference type="ARBA" id="ARBA00022989"/>
    </source>
</evidence>
<reference evidence="30" key="3">
    <citation type="submission" date="2025-09" db="UniProtKB">
        <authorList>
            <consortium name="Ensembl"/>
        </authorList>
    </citation>
    <scope>IDENTIFICATION</scope>
</reference>
<feature type="region of interest" description="Disordered" evidence="27">
    <location>
        <begin position="1272"/>
        <end position="1294"/>
    </location>
</feature>
<feature type="transmembrane region" description="Helical" evidence="28">
    <location>
        <begin position="901"/>
        <end position="920"/>
    </location>
</feature>
<keyword evidence="4" id="KW-0813">Transport</keyword>
<evidence type="ECO:0000256" key="4">
    <source>
        <dbReference type="ARBA" id="ARBA00022448"/>
    </source>
</evidence>
<keyword evidence="10" id="KW-0808">Transferase</keyword>
<evidence type="ECO:0000256" key="25">
    <source>
        <dbReference type="ARBA" id="ARBA00047899"/>
    </source>
</evidence>
<keyword evidence="8" id="KW-0109">Calcium transport</keyword>
<comment type="catalytic activity">
    <reaction evidence="23">
        <text>Zn(2+)(in) = Zn(2+)(out)</text>
        <dbReference type="Rhea" id="RHEA:29351"/>
        <dbReference type="ChEBI" id="CHEBI:29105"/>
    </reaction>
</comment>
<keyword evidence="17" id="KW-0406">Ion transport</keyword>
<comment type="subcellular location">
    <subcellularLocation>
        <location evidence="2">Cell membrane</location>
        <topology evidence="2">Multi-pass membrane protein</topology>
    </subcellularLocation>
    <subcellularLocation>
        <location evidence="1">Nucleus</location>
    </subcellularLocation>
</comment>
<evidence type="ECO:0000259" key="29">
    <source>
        <dbReference type="PROSITE" id="PS51158"/>
    </source>
</evidence>
<evidence type="ECO:0000256" key="1">
    <source>
        <dbReference type="ARBA" id="ARBA00004123"/>
    </source>
</evidence>
<keyword evidence="19" id="KW-0539">Nucleus</keyword>
<comment type="catalytic activity">
    <reaction evidence="26">
        <text>L-seryl-[protein] + ATP = O-phospho-L-seryl-[protein] + ADP + H(+)</text>
        <dbReference type="Rhea" id="RHEA:17989"/>
        <dbReference type="Rhea" id="RHEA-COMP:9863"/>
        <dbReference type="Rhea" id="RHEA-COMP:11604"/>
        <dbReference type="ChEBI" id="CHEBI:15378"/>
        <dbReference type="ChEBI" id="CHEBI:29999"/>
        <dbReference type="ChEBI" id="CHEBI:30616"/>
        <dbReference type="ChEBI" id="CHEBI:83421"/>
        <dbReference type="ChEBI" id="CHEBI:456216"/>
        <dbReference type="EC" id="2.7.11.1"/>
    </reaction>
</comment>
<feature type="transmembrane region" description="Helical" evidence="28">
    <location>
        <begin position="871"/>
        <end position="889"/>
    </location>
</feature>
<dbReference type="GO" id="GO:0005634">
    <property type="term" value="C:nucleus"/>
    <property type="evidence" value="ECO:0007669"/>
    <property type="project" value="UniProtKB-SubCell"/>
</dbReference>
<evidence type="ECO:0000256" key="9">
    <source>
        <dbReference type="ARBA" id="ARBA00022673"/>
    </source>
</evidence>
<evidence type="ECO:0000256" key="13">
    <source>
        <dbReference type="ARBA" id="ARBA00022777"/>
    </source>
</evidence>
<evidence type="ECO:0000256" key="11">
    <source>
        <dbReference type="ARBA" id="ARBA00022692"/>
    </source>
</evidence>
<gene>
    <name evidence="30" type="primary">TRPM6</name>
</gene>
<evidence type="ECO:0000256" key="15">
    <source>
        <dbReference type="ARBA" id="ARBA00022837"/>
    </source>
</evidence>
<keyword evidence="11 28" id="KW-0812">Transmembrane</keyword>
<evidence type="ECO:0000256" key="17">
    <source>
        <dbReference type="ARBA" id="ARBA00023065"/>
    </source>
</evidence>
<dbReference type="Proteomes" id="UP001501940">
    <property type="component" value="Chromosome 6"/>
</dbReference>
<dbReference type="InterPro" id="IPR037162">
    <property type="entry name" value="TRPM_tetra_sf"/>
</dbReference>
<dbReference type="Pfam" id="PF00520">
    <property type="entry name" value="Ion_trans"/>
    <property type="match status" value="1"/>
</dbReference>
<evidence type="ECO:0000256" key="7">
    <source>
        <dbReference type="ARBA" id="ARBA00022553"/>
    </source>
</evidence>
<evidence type="ECO:0000256" key="26">
    <source>
        <dbReference type="ARBA" id="ARBA00048679"/>
    </source>
</evidence>
<evidence type="ECO:0000256" key="14">
    <source>
        <dbReference type="ARBA" id="ARBA00022833"/>
    </source>
</evidence>
<dbReference type="Gene3D" id="1.20.5.1010">
    <property type="entry name" value="TRPM, tetramerisation domain"/>
    <property type="match status" value="1"/>
</dbReference>
<comment type="similarity">
    <text evidence="21">In the C-terminal section; belongs to the protein kinase superfamily. Alpha-type protein kinase family. ALPK subfamily.</text>
</comment>
<dbReference type="Gene3D" id="3.30.200.20">
    <property type="entry name" value="Phosphorylase Kinase, domain 1"/>
    <property type="match status" value="1"/>
</dbReference>
<reference evidence="30" key="2">
    <citation type="submission" date="2025-08" db="UniProtKB">
        <authorList>
            <consortium name="Ensembl"/>
        </authorList>
    </citation>
    <scope>IDENTIFICATION</scope>
</reference>
<keyword evidence="9" id="KW-0107">Calcium channel</keyword>
<dbReference type="SUPFAM" id="SSF56112">
    <property type="entry name" value="Protein kinase-like (PK-like)"/>
    <property type="match status" value="1"/>
</dbReference>
<dbReference type="Pfam" id="PF16519">
    <property type="entry name" value="TRPM_tetra"/>
    <property type="match status" value="1"/>
</dbReference>
<keyword evidence="15" id="KW-0106">Calcium</keyword>
<dbReference type="GO" id="GO:0016324">
    <property type="term" value="C:apical plasma membrane"/>
    <property type="evidence" value="ECO:0007669"/>
    <property type="project" value="TreeGrafter"/>
</dbReference>
<dbReference type="InterPro" id="IPR032415">
    <property type="entry name" value="TRPM_tetra"/>
</dbReference>